<keyword evidence="5 8" id="KW-0812">Transmembrane</keyword>
<protein>
    <submittedName>
        <fullName evidence="10">General secretion pathway protein H, type IV fimbrial biogenesis protein FimT</fullName>
    </submittedName>
</protein>
<dbReference type="PROSITE" id="PS00409">
    <property type="entry name" value="PROKAR_NTER_METHYL"/>
    <property type="match status" value="1"/>
</dbReference>
<keyword evidence="4" id="KW-0997">Cell inner membrane</keyword>
<feature type="domain" description="General secretion pathway GspH" evidence="9">
    <location>
        <begin position="49"/>
        <end position="149"/>
    </location>
</feature>
<dbReference type="InterPro" id="IPR012902">
    <property type="entry name" value="N_methyl_site"/>
</dbReference>
<evidence type="ECO:0000256" key="5">
    <source>
        <dbReference type="ARBA" id="ARBA00022692"/>
    </source>
</evidence>
<dbReference type="EMBL" id="CP011213">
    <property type="protein sequence ID" value="AKM82064.1"/>
    <property type="molecule type" value="Genomic_DNA"/>
</dbReference>
<evidence type="ECO:0000256" key="4">
    <source>
        <dbReference type="ARBA" id="ARBA00022519"/>
    </source>
</evidence>
<sequence>MNYLKRKKISQGFTLIELIIVIAIMGILTAAVTPTVSSYLPGIRLNGTARGLTSDLRESQEKSITEQKQYLIRFNSTSIPPTYDIIRLVDANEELQKQIILPNNEQLTLGETITNNQIIFSPDGGPSSSGNLTLSINSITKVVNVSPAGFISIR</sequence>
<dbReference type="NCBIfam" id="TIGR02532">
    <property type="entry name" value="IV_pilin_GFxxxE"/>
    <property type="match status" value="1"/>
</dbReference>
<evidence type="ECO:0000256" key="1">
    <source>
        <dbReference type="ARBA" id="ARBA00004377"/>
    </source>
</evidence>
<keyword evidence="2" id="KW-1003">Cell membrane</keyword>
<dbReference type="Pfam" id="PF12019">
    <property type="entry name" value="GspH"/>
    <property type="match status" value="1"/>
</dbReference>
<dbReference type="KEGG" id="bbgw:UT28_C0001G0253"/>
<comment type="subcellular location">
    <subcellularLocation>
        <location evidence="1">Cell inner membrane</location>
        <topology evidence="1">Single-pass membrane protein</topology>
    </subcellularLocation>
</comment>
<dbReference type="Pfam" id="PF07963">
    <property type="entry name" value="N_methyl"/>
    <property type="match status" value="1"/>
</dbReference>
<evidence type="ECO:0000256" key="8">
    <source>
        <dbReference type="SAM" id="Phobius"/>
    </source>
</evidence>
<evidence type="ECO:0000313" key="10">
    <source>
        <dbReference type="EMBL" id="AKM82064.1"/>
    </source>
</evidence>
<dbReference type="GO" id="GO:0015628">
    <property type="term" value="P:protein secretion by the type II secretion system"/>
    <property type="evidence" value="ECO:0007669"/>
    <property type="project" value="InterPro"/>
</dbReference>
<accession>A0A0G4B2H2</accession>
<organism evidence="10 11">
    <name type="scientific">Berkelbacteria bacterium GW2011_GWE1_39_12</name>
    <dbReference type="NCBI Taxonomy" id="1618337"/>
    <lineage>
        <taxon>Bacteria</taxon>
        <taxon>Candidatus Berkelbacteria</taxon>
    </lineage>
</organism>
<dbReference type="GO" id="GO:0005886">
    <property type="term" value="C:plasma membrane"/>
    <property type="evidence" value="ECO:0007669"/>
    <property type="project" value="UniProtKB-SubCell"/>
</dbReference>
<reference evidence="10 11" key="1">
    <citation type="journal article" date="2015" name="Nature">
        <title>rRNA introns, odd ribosomes, and small enigmatic genomes across a large radiation of phyla.</title>
        <authorList>
            <person name="Brown C.T."/>
            <person name="Hug L.A."/>
            <person name="Thomas B.C."/>
            <person name="Sharon I."/>
            <person name="Castelle C.J."/>
            <person name="Singh A."/>
            <person name="Wilkins M.J."/>
            <person name="Williams K.H."/>
            <person name="Banfield J.F."/>
        </authorList>
    </citation>
    <scope>NUCLEOTIDE SEQUENCE [LARGE SCALE GENOMIC DNA]</scope>
</reference>
<evidence type="ECO:0000313" key="11">
    <source>
        <dbReference type="Proteomes" id="UP000035648"/>
    </source>
</evidence>
<dbReference type="AlphaFoldDB" id="A0A0G4B2H2"/>
<dbReference type="STRING" id="1618337.UT28_C0001G0253"/>
<dbReference type="Gene3D" id="3.30.700.10">
    <property type="entry name" value="Glycoprotein, Type 4 Pilin"/>
    <property type="match status" value="1"/>
</dbReference>
<keyword evidence="6 8" id="KW-1133">Transmembrane helix</keyword>
<dbReference type="Proteomes" id="UP000035648">
    <property type="component" value="Chromosome"/>
</dbReference>
<feature type="transmembrane region" description="Helical" evidence="8">
    <location>
        <begin position="12"/>
        <end position="32"/>
    </location>
</feature>
<dbReference type="InterPro" id="IPR022346">
    <property type="entry name" value="T2SS_GspH"/>
</dbReference>
<gene>
    <name evidence="10" type="ORF">UT28_C0001G0253</name>
</gene>
<evidence type="ECO:0000256" key="3">
    <source>
        <dbReference type="ARBA" id="ARBA00022481"/>
    </source>
</evidence>
<dbReference type="GO" id="GO:0015627">
    <property type="term" value="C:type II protein secretion system complex"/>
    <property type="evidence" value="ECO:0007669"/>
    <property type="project" value="InterPro"/>
</dbReference>
<dbReference type="InterPro" id="IPR045584">
    <property type="entry name" value="Pilin-like"/>
</dbReference>
<evidence type="ECO:0000256" key="6">
    <source>
        <dbReference type="ARBA" id="ARBA00022989"/>
    </source>
</evidence>
<proteinExistence type="predicted"/>
<evidence type="ECO:0000256" key="2">
    <source>
        <dbReference type="ARBA" id="ARBA00022475"/>
    </source>
</evidence>
<keyword evidence="3" id="KW-0488">Methylation</keyword>
<evidence type="ECO:0000256" key="7">
    <source>
        <dbReference type="ARBA" id="ARBA00023136"/>
    </source>
</evidence>
<evidence type="ECO:0000259" key="9">
    <source>
        <dbReference type="Pfam" id="PF12019"/>
    </source>
</evidence>
<dbReference type="SUPFAM" id="SSF54523">
    <property type="entry name" value="Pili subunits"/>
    <property type="match status" value="1"/>
</dbReference>
<name>A0A0G4B2H2_9BACT</name>
<keyword evidence="7 8" id="KW-0472">Membrane</keyword>